<evidence type="ECO:0000313" key="2">
    <source>
        <dbReference type="WBParaSite" id="MCU_013910-RA"/>
    </source>
</evidence>
<organism evidence="2">
    <name type="scientific">Mesocestoides corti</name>
    <name type="common">Flatworm</name>
    <dbReference type="NCBI Taxonomy" id="53468"/>
    <lineage>
        <taxon>Eukaryota</taxon>
        <taxon>Metazoa</taxon>
        <taxon>Spiralia</taxon>
        <taxon>Lophotrochozoa</taxon>
        <taxon>Platyhelminthes</taxon>
        <taxon>Cestoda</taxon>
        <taxon>Eucestoda</taxon>
        <taxon>Cyclophyllidea</taxon>
        <taxon>Mesocestoididae</taxon>
        <taxon>Mesocestoides</taxon>
    </lineage>
</organism>
<name>A0A5K3G1C6_MESCO</name>
<evidence type="ECO:0000256" key="1">
    <source>
        <dbReference type="SAM" id="MobiDB-lite"/>
    </source>
</evidence>
<sequence>HSRASVDTDVEYPSPNRKTSGTTQQALLTNHKPEPHVRCRPSESATLATLPIVSCSSFVSFCSWLRLRITAQKYLTTLASANLLSLCASVACKEDWQPTRERHE</sequence>
<protein>
    <submittedName>
        <fullName evidence="2">Ovule protein</fullName>
    </submittedName>
</protein>
<feature type="region of interest" description="Disordered" evidence="1">
    <location>
        <begin position="1"/>
        <end position="25"/>
    </location>
</feature>
<reference evidence="2" key="1">
    <citation type="submission" date="2019-11" db="UniProtKB">
        <authorList>
            <consortium name="WormBaseParasite"/>
        </authorList>
    </citation>
    <scope>IDENTIFICATION</scope>
</reference>
<dbReference type="AlphaFoldDB" id="A0A5K3G1C6"/>
<feature type="compositionally biased region" description="Polar residues" evidence="1">
    <location>
        <begin position="16"/>
        <end position="25"/>
    </location>
</feature>
<dbReference type="WBParaSite" id="MCU_013910-RA">
    <property type="protein sequence ID" value="MCU_013910-RA"/>
    <property type="gene ID" value="MCU_013910"/>
</dbReference>
<accession>A0A5K3G1C6</accession>
<proteinExistence type="predicted"/>